<sequence>MKYRHLLASVITMLAAPAFATAPISGKWLTTERDSIIEIGHCDDARGGSLCGKVAHVFKMGDDGKAMLDFHNPATELRTRSIQGINVLTELADSGSDWRGKIYDPKSGKSYKSIVTRNPDGTLLVQGCVSFICKSFVWTPAR</sequence>
<evidence type="ECO:0000256" key="1">
    <source>
        <dbReference type="SAM" id="SignalP"/>
    </source>
</evidence>
<dbReference type="Gene3D" id="2.40.128.520">
    <property type="match status" value="1"/>
</dbReference>
<dbReference type="KEGG" id="spha:D3Y57_11550"/>
<feature type="chain" id="PRO_5019756006" evidence="1">
    <location>
        <begin position="21"/>
        <end position="142"/>
    </location>
</feature>
<keyword evidence="1" id="KW-0732">Signal</keyword>
<dbReference type="EMBL" id="CP032829">
    <property type="protein sequence ID" value="AYJ86485.1"/>
    <property type="molecule type" value="Genomic_DNA"/>
</dbReference>
<feature type="signal peptide" evidence="1">
    <location>
        <begin position="1"/>
        <end position="20"/>
    </location>
</feature>
<accession>A0A494TN07</accession>
<gene>
    <name evidence="3" type="ORF">D3Y57_11550</name>
</gene>
<dbReference type="Pfam" id="PF09917">
    <property type="entry name" value="DUF2147"/>
    <property type="match status" value="1"/>
</dbReference>
<keyword evidence="4" id="KW-1185">Reference proteome</keyword>
<dbReference type="AlphaFoldDB" id="A0A494TN07"/>
<dbReference type="Proteomes" id="UP000276254">
    <property type="component" value="Chromosome"/>
</dbReference>
<dbReference type="InterPro" id="IPR019223">
    <property type="entry name" value="DUF2147"/>
</dbReference>
<evidence type="ECO:0000313" key="4">
    <source>
        <dbReference type="Proteomes" id="UP000276254"/>
    </source>
</evidence>
<evidence type="ECO:0000259" key="2">
    <source>
        <dbReference type="Pfam" id="PF09917"/>
    </source>
</evidence>
<dbReference type="PANTHER" id="PTHR36919">
    <property type="entry name" value="BLR1215 PROTEIN"/>
    <property type="match status" value="1"/>
</dbReference>
<dbReference type="OrthoDB" id="9811671at2"/>
<dbReference type="RefSeq" id="WP_121153110.1">
    <property type="nucleotide sequence ID" value="NZ_CP032829.1"/>
</dbReference>
<protein>
    <submittedName>
        <fullName evidence="3">DUF2147 domain-containing protein</fullName>
    </submittedName>
</protein>
<proteinExistence type="predicted"/>
<name>A0A494TN07_SPHPE</name>
<dbReference type="PANTHER" id="PTHR36919:SF2">
    <property type="entry name" value="BLL6627 PROTEIN"/>
    <property type="match status" value="1"/>
</dbReference>
<evidence type="ECO:0000313" key="3">
    <source>
        <dbReference type="EMBL" id="AYJ86485.1"/>
    </source>
</evidence>
<organism evidence="3 4">
    <name type="scientific">Sphingomonas paeninsulae</name>
    <dbReference type="NCBI Taxonomy" id="2319844"/>
    <lineage>
        <taxon>Bacteria</taxon>
        <taxon>Pseudomonadati</taxon>
        <taxon>Pseudomonadota</taxon>
        <taxon>Alphaproteobacteria</taxon>
        <taxon>Sphingomonadales</taxon>
        <taxon>Sphingomonadaceae</taxon>
        <taxon>Sphingomonas</taxon>
    </lineage>
</organism>
<reference evidence="3 4" key="1">
    <citation type="submission" date="2018-09" db="EMBL/GenBank/DDBJ databases">
        <title>Sphingomonas peninsula sp. nov., isolated from fildes peninsula, Antarctic soil.</title>
        <authorList>
            <person name="Yingchao G."/>
        </authorList>
    </citation>
    <scope>NUCLEOTIDE SEQUENCE [LARGE SCALE GENOMIC DNA]</scope>
    <source>
        <strain evidence="3 4">YZ-8</strain>
    </source>
</reference>
<feature type="domain" description="DUF2147" evidence="2">
    <location>
        <begin position="26"/>
        <end position="139"/>
    </location>
</feature>